<dbReference type="EMBL" id="JACHIA010000005">
    <property type="protein sequence ID" value="MBB6070589.1"/>
    <property type="molecule type" value="Genomic_DNA"/>
</dbReference>
<reference evidence="3 4" key="1">
    <citation type="submission" date="2020-08" db="EMBL/GenBank/DDBJ databases">
        <title>Genomic Encyclopedia of Type Strains, Phase IV (KMG-IV): sequencing the most valuable type-strain genomes for metagenomic binning, comparative biology and taxonomic classification.</title>
        <authorList>
            <person name="Goeker M."/>
        </authorList>
    </citation>
    <scope>NUCLEOTIDE SEQUENCE [LARGE SCALE GENOMIC DNA]</scope>
    <source>
        <strain evidence="3 4">DSM 29007</strain>
    </source>
</reference>
<dbReference type="Proteomes" id="UP000582837">
    <property type="component" value="Unassembled WGS sequence"/>
</dbReference>
<evidence type="ECO:0000256" key="1">
    <source>
        <dbReference type="ARBA" id="ARBA00022723"/>
    </source>
</evidence>
<keyword evidence="4" id="KW-1185">Reference proteome</keyword>
<dbReference type="NCBIfam" id="NF002671">
    <property type="entry name" value="PRK02395.1-3"/>
    <property type="match status" value="1"/>
</dbReference>
<protein>
    <submittedName>
        <fullName evidence="3">Sirohydrochlorin cobaltochelatase</fullName>
        <ecNumber evidence="3">4.99.1.3</ecNumber>
    </submittedName>
</protein>
<organism evidence="3 4">
    <name type="scientific">Longimicrobium terrae</name>
    <dbReference type="NCBI Taxonomy" id="1639882"/>
    <lineage>
        <taxon>Bacteria</taxon>
        <taxon>Pseudomonadati</taxon>
        <taxon>Gemmatimonadota</taxon>
        <taxon>Longimicrobiia</taxon>
        <taxon>Longimicrobiales</taxon>
        <taxon>Longimicrobiaceae</taxon>
        <taxon>Longimicrobium</taxon>
    </lineage>
</organism>
<proteinExistence type="predicted"/>
<gene>
    <name evidence="3" type="ORF">HNQ61_002210</name>
</gene>
<keyword evidence="1" id="KW-0479">Metal-binding</keyword>
<dbReference type="InterPro" id="IPR050963">
    <property type="entry name" value="Sirohydro_Cobaltochel/CbiX"/>
</dbReference>
<dbReference type="GO" id="GO:0016852">
    <property type="term" value="F:sirohydrochlorin cobaltochelatase activity"/>
    <property type="evidence" value="ECO:0007669"/>
    <property type="project" value="UniProtKB-EC"/>
</dbReference>
<keyword evidence="2 3" id="KW-0456">Lyase</keyword>
<dbReference type="RefSeq" id="WP_170034420.1">
    <property type="nucleotide sequence ID" value="NZ_JABDTL010000001.1"/>
</dbReference>
<evidence type="ECO:0000313" key="3">
    <source>
        <dbReference type="EMBL" id="MBB6070589.1"/>
    </source>
</evidence>
<dbReference type="PANTHER" id="PTHR33542:SF3">
    <property type="entry name" value="SIROHYDROCHLORIN FERROCHELATASE, CHLOROPLASTIC"/>
    <property type="match status" value="1"/>
</dbReference>
<dbReference type="PANTHER" id="PTHR33542">
    <property type="entry name" value="SIROHYDROCHLORIN FERROCHELATASE, CHLOROPLASTIC"/>
    <property type="match status" value="1"/>
</dbReference>
<dbReference type="Pfam" id="PF01903">
    <property type="entry name" value="CbiX"/>
    <property type="match status" value="2"/>
</dbReference>
<dbReference type="GO" id="GO:0046872">
    <property type="term" value="F:metal ion binding"/>
    <property type="evidence" value="ECO:0007669"/>
    <property type="project" value="UniProtKB-KW"/>
</dbReference>
<evidence type="ECO:0000313" key="4">
    <source>
        <dbReference type="Proteomes" id="UP000582837"/>
    </source>
</evidence>
<sequence length="267" mass="28906">MQALIIIGHGSHLNAESSAPVYRHAAAIRATGAFDEVRECFWKEEPSMREVFDLVEADEVYVVPLFISEGYFTEEVIPRELGLDGPAPSVTRKLGKTIHYAGPVGTHPGMASMILRRAEETAGLSDEQARGAGLIIIGHGTERNSNSAEVIYRVSREADEAAVFGHVRTGFLDQEPEVGEVLESMEEDRVVLVPFFVAEGWHTQETIPDDLGINRPAVSTVTEKDGKVIFYAPPVGTFPEVGDIVLQRAREAGARVPAGLSVEAAGV</sequence>
<dbReference type="InterPro" id="IPR002762">
    <property type="entry name" value="CbiX-like"/>
</dbReference>
<dbReference type="CDD" id="cd03416">
    <property type="entry name" value="CbiX_SirB_N"/>
    <property type="match status" value="2"/>
</dbReference>
<dbReference type="Gene3D" id="3.40.50.1400">
    <property type="match status" value="2"/>
</dbReference>
<accession>A0A841GXX1</accession>
<name>A0A841GXX1_9BACT</name>
<dbReference type="AlphaFoldDB" id="A0A841GXX1"/>
<evidence type="ECO:0000256" key="2">
    <source>
        <dbReference type="ARBA" id="ARBA00023239"/>
    </source>
</evidence>
<dbReference type="EC" id="4.99.1.3" evidence="3"/>
<dbReference type="SUPFAM" id="SSF53800">
    <property type="entry name" value="Chelatase"/>
    <property type="match status" value="1"/>
</dbReference>
<comment type="caution">
    <text evidence="3">The sequence shown here is derived from an EMBL/GenBank/DDBJ whole genome shotgun (WGS) entry which is preliminary data.</text>
</comment>